<name>A0AAV4SWA7_9ARAC</name>
<dbReference type="Proteomes" id="UP001054837">
    <property type="component" value="Unassembled WGS sequence"/>
</dbReference>
<dbReference type="EMBL" id="BPLQ01008355">
    <property type="protein sequence ID" value="GIY36737.1"/>
    <property type="molecule type" value="Genomic_DNA"/>
</dbReference>
<proteinExistence type="predicted"/>
<gene>
    <name evidence="1" type="ORF">CDAR_513711</name>
</gene>
<sequence length="76" mass="8446">MKNSCENAGCCGGCVRDSVAPLPSAGGVQLVRHPSLHGALVSHVLQDDDLHQQRHKPHSLQRHVHKGERFYMHFKV</sequence>
<evidence type="ECO:0000313" key="2">
    <source>
        <dbReference type="Proteomes" id="UP001054837"/>
    </source>
</evidence>
<accession>A0AAV4SWA7</accession>
<keyword evidence="2" id="KW-1185">Reference proteome</keyword>
<reference evidence="1 2" key="1">
    <citation type="submission" date="2021-06" db="EMBL/GenBank/DDBJ databases">
        <title>Caerostris darwini draft genome.</title>
        <authorList>
            <person name="Kono N."/>
            <person name="Arakawa K."/>
        </authorList>
    </citation>
    <scope>NUCLEOTIDE SEQUENCE [LARGE SCALE GENOMIC DNA]</scope>
</reference>
<protein>
    <submittedName>
        <fullName evidence="1">Uncharacterized protein</fullName>
    </submittedName>
</protein>
<evidence type="ECO:0000313" key="1">
    <source>
        <dbReference type="EMBL" id="GIY36737.1"/>
    </source>
</evidence>
<dbReference type="AlphaFoldDB" id="A0AAV4SWA7"/>
<organism evidence="1 2">
    <name type="scientific">Caerostris darwini</name>
    <dbReference type="NCBI Taxonomy" id="1538125"/>
    <lineage>
        <taxon>Eukaryota</taxon>
        <taxon>Metazoa</taxon>
        <taxon>Ecdysozoa</taxon>
        <taxon>Arthropoda</taxon>
        <taxon>Chelicerata</taxon>
        <taxon>Arachnida</taxon>
        <taxon>Araneae</taxon>
        <taxon>Araneomorphae</taxon>
        <taxon>Entelegynae</taxon>
        <taxon>Araneoidea</taxon>
        <taxon>Araneidae</taxon>
        <taxon>Caerostris</taxon>
    </lineage>
</organism>
<comment type="caution">
    <text evidence="1">The sequence shown here is derived from an EMBL/GenBank/DDBJ whole genome shotgun (WGS) entry which is preliminary data.</text>
</comment>